<dbReference type="PANTHER" id="PTHR23318">
    <property type="entry name" value="ATP SYNTHASE GAMMA-RELATED"/>
    <property type="match status" value="1"/>
</dbReference>
<dbReference type="Gene3D" id="2.30.29.30">
    <property type="entry name" value="Pleckstrin-homology domain (PH domain)/Phosphotyrosine-binding domain (PTB)"/>
    <property type="match status" value="1"/>
</dbReference>
<dbReference type="EMBL" id="JBJKBG010000011">
    <property type="protein sequence ID" value="KAL3715665.1"/>
    <property type="molecule type" value="Genomic_DNA"/>
</dbReference>
<dbReference type="InterPro" id="IPR055236">
    <property type="entry name" value="EVH1_PP4R3"/>
</dbReference>
<dbReference type="InterPro" id="IPR011993">
    <property type="entry name" value="PH-like_dom_sf"/>
</dbReference>
<dbReference type="SUPFAM" id="SSF50729">
    <property type="entry name" value="PH domain-like"/>
    <property type="match status" value="1"/>
</dbReference>
<protein>
    <recommendedName>
        <fullName evidence="1">PP4R3 EVH1-like domain-containing protein</fullName>
    </recommendedName>
</protein>
<evidence type="ECO:0000313" key="3">
    <source>
        <dbReference type="Proteomes" id="UP001634007"/>
    </source>
</evidence>
<keyword evidence="3" id="KW-1185">Reference proteome</keyword>
<proteinExistence type="predicted"/>
<dbReference type="PANTHER" id="PTHR23318:SF0">
    <property type="entry name" value="SERINE_THREONINE-PROTEIN PHOSPHATASE 4 REGULATORY SUBUNIT 3"/>
    <property type="match status" value="1"/>
</dbReference>
<name>A0ABD3IL33_EUCGL</name>
<comment type="caution">
    <text evidence="2">The sequence shown here is derived from an EMBL/GenBank/DDBJ whole genome shotgun (WGS) entry which is preliminary data.</text>
</comment>
<dbReference type="Pfam" id="PF22972">
    <property type="entry name" value="EVH1_PP4R3"/>
    <property type="match status" value="1"/>
</dbReference>
<dbReference type="InterPro" id="IPR051137">
    <property type="entry name" value="PP4R3-like"/>
</dbReference>
<accession>A0ABD3IL33</accession>
<gene>
    <name evidence="2" type="ORF">ACJRO7_007406</name>
</gene>
<feature type="domain" description="PP4R3 EVH1-like" evidence="1">
    <location>
        <begin position="2"/>
        <end position="100"/>
    </location>
</feature>
<reference evidence="2 3" key="1">
    <citation type="submission" date="2024-11" db="EMBL/GenBank/DDBJ databases">
        <title>Chromosome-level genome assembly of Eucalyptus globulus Labill. provides insights into its genome evolution.</title>
        <authorList>
            <person name="Li X."/>
        </authorList>
    </citation>
    <scope>NUCLEOTIDE SEQUENCE [LARGE SCALE GENOMIC DNA]</scope>
    <source>
        <strain evidence="2">CL2024</strain>
        <tissue evidence="2">Fresh tender leaves</tissue>
    </source>
</reference>
<dbReference type="Proteomes" id="UP001634007">
    <property type="component" value="Unassembled WGS sequence"/>
</dbReference>
<sequence length="107" mass="12565">MQRVKVYQLNDEGKWDDHGTGHVTVDYLERSEDLGIFVFDEDGETLLLHRISSEVIYRKQEDSIISWRDPEYATELALSFQETSGCSYIWDHICNVQRNMHGRISKL</sequence>
<organism evidence="2 3">
    <name type="scientific">Eucalyptus globulus</name>
    <name type="common">Tasmanian blue gum</name>
    <dbReference type="NCBI Taxonomy" id="34317"/>
    <lineage>
        <taxon>Eukaryota</taxon>
        <taxon>Viridiplantae</taxon>
        <taxon>Streptophyta</taxon>
        <taxon>Embryophyta</taxon>
        <taxon>Tracheophyta</taxon>
        <taxon>Spermatophyta</taxon>
        <taxon>Magnoliopsida</taxon>
        <taxon>eudicotyledons</taxon>
        <taxon>Gunneridae</taxon>
        <taxon>Pentapetalae</taxon>
        <taxon>rosids</taxon>
        <taxon>malvids</taxon>
        <taxon>Myrtales</taxon>
        <taxon>Myrtaceae</taxon>
        <taxon>Myrtoideae</taxon>
        <taxon>Eucalypteae</taxon>
        <taxon>Eucalyptus</taxon>
    </lineage>
</organism>
<evidence type="ECO:0000313" key="2">
    <source>
        <dbReference type="EMBL" id="KAL3715665.1"/>
    </source>
</evidence>
<dbReference type="AlphaFoldDB" id="A0ABD3IL33"/>
<evidence type="ECO:0000259" key="1">
    <source>
        <dbReference type="Pfam" id="PF22972"/>
    </source>
</evidence>